<dbReference type="AlphaFoldDB" id="A0A2D4JJL5"/>
<name>A0A2D4JJL5_MICLE</name>
<evidence type="ECO:0000313" key="1">
    <source>
        <dbReference type="EMBL" id="LAA96692.1"/>
    </source>
</evidence>
<sequence>MMQKVLQNNIMIKPIVRVPTNAPTESRTLRQPNSSKNSFIGYIILTQLVKADFKSSCGFHLIKSKSSPFTPNHWSRCPIQLLASCLVTSLLLWPATCENVLDSHRKALLFSLQNLIYLPPPSVVWQP</sequence>
<accession>A0A2D4JJL5</accession>
<reference evidence="1" key="2">
    <citation type="submission" date="2017-11" db="EMBL/GenBank/DDBJ databases">
        <title>Coralsnake Venomics: Analyses of Venom Gland Transcriptomes and Proteomes of Six Brazilian Taxa.</title>
        <authorList>
            <person name="Aird S.D."/>
            <person name="Jorge da Silva N."/>
            <person name="Qiu L."/>
            <person name="Villar-Briones A."/>
            <person name="Aparecida-Saddi V."/>
            <person name="Campos-Telles M.P."/>
            <person name="Grau M."/>
            <person name="Mikheyev A.S."/>
        </authorList>
    </citation>
    <scope>NUCLEOTIDE SEQUENCE</scope>
    <source>
        <tissue evidence="1">Venom_gland</tissue>
    </source>
</reference>
<dbReference type="EMBL" id="IACK01210895">
    <property type="protein sequence ID" value="LAA96692.1"/>
    <property type="molecule type" value="Transcribed_RNA"/>
</dbReference>
<reference evidence="1" key="1">
    <citation type="submission" date="2017-07" db="EMBL/GenBank/DDBJ databases">
        <authorList>
            <person name="Mikheyev A."/>
            <person name="Grau M."/>
        </authorList>
    </citation>
    <scope>NUCLEOTIDE SEQUENCE</scope>
    <source>
        <tissue evidence="1">Venom_gland</tissue>
    </source>
</reference>
<proteinExistence type="predicted"/>
<organism evidence="1">
    <name type="scientific">Micrurus lemniscatus lemniscatus</name>
    <dbReference type="NCBI Taxonomy" id="129467"/>
    <lineage>
        <taxon>Eukaryota</taxon>
        <taxon>Metazoa</taxon>
        <taxon>Chordata</taxon>
        <taxon>Craniata</taxon>
        <taxon>Vertebrata</taxon>
        <taxon>Euteleostomi</taxon>
        <taxon>Lepidosauria</taxon>
        <taxon>Squamata</taxon>
        <taxon>Bifurcata</taxon>
        <taxon>Unidentata</taxon>
        <taxon>Episquamata</taxon>
        <taxon>Toxicofera</taxon>
        <taxon>Serpentes</taxon>
        <taxon>Colubroidea</taxon>
        <taxon>Elapidae</taxon>
        <taxon>Elapinae</taxon>
        <taxon>Micrurus</taxon>
    </lineage>
</organism>
<protein>
    <submittedName>
        <fullName evidence="1">Uncharacterized protein</fullName>
    </submittedName>
</protein>